<dbReference type="CDD" id="cd13868">
    <property type="entry name" value="CuRO_2_CotA_like"/>
    <property type="match status" value="1"/>
</dbReference>
<feature type="region of interest" description="Disordered" evidence="2">
    <location>
        <begin position="615"/>
        <end position="784"/>
    </location>
</feature>
<name>A0ABW2NGB4_9BACL</name>
<dbReference type="EMBL" id="JBHTCT010000003">
    <property type="protein sequence ID" value="MFC7363726.1"/>
    <property type="molecule type" value="Genomic_DNA"/>
</dbReference>
<feature type="domain" description="Plastocyanin-like" evidence="3">
    <location>
        <begin position="243"/>
        <end position="315"/>
    </location>
</feature>
<dbReference type="PANTHER" id="PTHR48267">
    <property type="entry name" value="CUPREDOXIN SUPERFAMILY PROTEIN"/>
    <property type="match status" value="1"/>
</dbReference>
<dbReference type="PANTHER" id="PTHR48267:SF1">
    <property type="entry name" value="BILIRUBIN OXIDASE"/>
    <property type="match status" value="1"/>
</dbReference>
<dbReference type="InterPro" id="IPR011706">
    <property type="entry name" value="Cu-oxidase_C"/>
</dbReference>
<evidence type="ECO:0000313" key="7">
    <source>
        <dbReference type="Proteomes" id="UP001596483"/>
    </source>
</evidence>
<dbReference type="InterPro" id="IPR045087">
    <property type="entry name" value="Cu-oxidase_fam"/>
</dbReference>
<dbReference type="Pfam" id="PF00394">
    <property type="entry name" value="Cu-oxidase"/>
    <property type="match status" value="1"/>
</dbReference>
<reference evidence="7" key="1">
    <citation type="journal article" date="2019" name="Int. J. Syst. Evol. Microbiol.">
        <title>The Global Catalogue of Microorganisms (GCM) 10K type strain sequencing project: providing services to taxonomists for standard genome sequencing and annotation.</title>
        <authorList>
            <consortium name="The Broad Institute Genomics Platform"/>
            <consortium name="The Broad Institute Genome Sequencing Center for Infectious Disease"/>
            <person name="Wu L."/>
            <person name="Ma J."/>
        </authorList>
    </citation>
    <scope>NUCLEOTIDE SEQUENCE [LARGE SCALE GENOMIC DNA]</scope>
    <source>
        <strain evidence="7">JCM 4738</strain>
    </source>
</reference>
<evidence type="ECO:0000256" key="1">
    <source>
        <dbReference type="ARBA" id="ARBA00010609"/>
    </source>
</evidence>
<feature type="domain" description="Plastocyanin-like" evidence="5">
    <location>
        <begin position="56"/>
        <end position="185"/>
    </location>
</feature>
<dbReference type="CDD" id="cd13891">
    <property type="entry name" value="CuRO_3_CotA_like"/>
    <property type="match status" value="1"/>
</dbReference>
<protein>
    <submittedName>
        <fullName evidence="6">Multicopper oxidase domain-containing protein</fullName>
    </submittedName>
</protein>
<feature type="compositionally biased region" description="Acidic residues" evidence="2">
    <location>
        <begin position="618"/>
        <end position="630"/>
    </location>
</feature>
<comment type="similarity">
    <text evidence="1">Belongs to the multicopper oxidase family.</text>
</comment>
<gene>
    <name evidence="6" type="ORF">ACFQQH_00955</name>
</gene>
<proteinExistence type="inferred from homology"/>
<sequence>MGKCVNPSDPNSIPKFMDPLPKPTVAMPVQHDEYPDGSYHELEMKEGLHRYHQNFPETKIWGYDGLIPGPTIEARKDKTTYVKYLNNLPDEHFLPIDRTLHSSIDTADVRTVVHLHGAKVDWESDGHPEAWYTKNYEMTGPTFRRQVHAYTNHQPGATLWYHDHAMSLTRLNVYSGLAGFYLLRDALEDRLRLPSGKYEIPMMIQDRTFNEDGSLFYPDTPPFPVTVNPSITPGVLGDTIAVNGKLWPYLNVEPRKYRFRILNASNRRGYSLSLSNGGTFHQIGTDGGLLEAPAELTSFDLLPAERTDIIVDFSTMQGQTITLLNNDQEFPLNEHTSVVMQFSVCLPLDGEDDSQIPETLYPEMALHTEHAHLVRNLPLTATTDEYGRPMLMLNDHMYHDPASEKPSIDSIEIWNFINTTPIQHPIHLHLIQFKILERRPFDVDVFTETGEIVFTGPAEPPREYERGWKDVVKVDVGKVTSIAMHWKDFTGNYIWHCHFLEHEDHDMMRPIKIIEDAHPVQLPHADETPAEDPAPADPPTDTATPEETPVTDETAEETVNEVMEGTDGTTAGTADEGADETNADTAVAGSNETNIIAAVEGYDAAYAVTAVEGTGETNADEAVEGSDETNADTAVEGTDDTNADTVAEDSGDTNADPAAEGSDDTNADTAVESPDVTNADTAAEDSGDANADTAAEDSSDTNADTAVESPDVTNADTAVEGTDDTNADTAVEDTDHTDEATTDEGSDQPATDTAVQGDVEAGTEAGPERAESGAGPVYKQKPCNCPKCRYARKRKKSN</sequence>
<evidence type="ECO:0000259" key="4">
    <source>
        <dbReference type="Pfam" id="PF07731"/>
    </source>
</evidence>
<evidence type="ECO:0000259" key="5">
    <source>
        <dbReference type="Pfam" id="PF07732"/>
    </source>
</evidence>
<feature type="compositionally biased region" description="Low complexity" evidence="2">
    <location>
        <begin position="565"/>
        <end position="575"/>
    </location>
</feature>
<evidence type="ECO:0000313" key="6">
    <source>
        <dbReference type="EMBL" id="MFC7363726.1"/>
    </source>
</evidence>
<feature type="compositionally biased region" description="Acidic residues" evidence="2">
    <location>
        <begin position="721"/>
        <end position="732"/>
    </location>
</feature>
<dbReference type="RefSeq" id="WP_157296491.1">
    <property type="nucleotide sequence ID" value="NZ_JBHTCT010000003.1"/>
</dbReference>
<keyword evidence="7" id="KW-1185">Reference proteome</keyword>
<feature type="domain" description="Plastocyanin-like" evidence="4">
    <location>
        <begin position="397"/>
        <end position="512"/>
    </location>
</feature>
<dbReference type="InterPro" id="IPR001117">
    <property type="entry name" value="Cu-oxidase_2nd"/>
</dbReference>
<accession>A0ABW2NGB4</accession>
<dbReference type="Gene3D" id="2.60.40.420">
    <property type="entry name" value="Cupredoxins - blue copper proteins"/>
    <property type="match status" value="3"/>
</dbReference>
<dbReference type="Proteomes" id="UP001596483">
    <property type="component" value="Unassembled WGS sequence"/>
</dbReference>
<dbReference type="Pfam" id="PF07731">
    <property type="entry name" value="Cu-oxidase_2"/>
    <property type="match status" value="1"/>
</dbReference>
<dbReference type="SUPFAM" id="SSF49503">
    <property type="entry name" value="Cupredoxins"/>
    <property type="match status" value="3"/>
</dbReference>
<evidence type="ECO:0000259" key="3">
    <source>
        <dbReference type="Pfam" id="PF00394"/>
    </source>
</evidence>
<evidence type="ECO:0000256" key="2">
    <source>
        <dbReference type="SAM" id="MobiDB-lite"/>
    </source>
</evidence>
<feature type="compositionally biased region" description="Low complexity" evidence="2">
    <location>
        <begin position="539"/>
        <end position="548"/>
    </location>
</feature>
<feature type="compositionally biased region" description="Acidic residues" evidence="2">
    <location>
        <begin position="637"/>
        <end position="651"/>
    </location>
</feature>
<feature type="region of interest" description="Disordered" evidence="2">
    <location>
        <begin position="523"/>
        <end position="587"/>
    </location>
</feature>
<dbReference type="CDD" id="cd13844">
    <property type="entry name" value="CuRO_1_BOD_CotA_like"/>
    <property type="match status" value="1"/>
</dbReference>
<feature type="compositionally biased region" description="Acidic residues" evidence="2">
    <location>
        <begin position="549"/>
        <end position="559"/>
    </location>
</feature>
<organism evidence="6 7">
    <name type="scientific">Bhargavaea changchunensis</name>
    <dbReference type="NCBI Taxonomy" id="2134037"/>
    <lineage>
        <taxon>Bacteria</taxon>
        <taxon>Bacillati</taxon>
        <taxon>Bacillota</taxon>
        <taxon>Bacilli</taxon>
        <taxon>Bacillales</taxon>
        <taxon>Caryophanaceae</taxon>
        <taxon>Bhargavaea</taxon>
    </lineage>
</organism>
<dbReference type="Pfam" id="PF07732">
    <property type="entry name" value="Cu-oxidase_3"/>
    <property type="match status" value="1"/>
</dbReference>
<comment type="caution">
    <text evidence="6">The sequence shown here is derived from an EMBL/GenBank/DDBJ whole genome shotgun (WGS) entry which is preliminary data.</text>
</comment>
<dbReference type="InterPro" id="IPR011707">
    <property type="entry name" value="Cu-oxidase-like_N"/>
</dbReference>
<dbReference type="InterPro" id="IPR008972">
    <property type="entry name" value="Cupredoxin"/>
</dbReference>